<dbReference type="PROSITE" id="PS01091">
    <property type="entry name" value="TATD_3"/>
    <property type="match status" value="1"/>
</dbReference>
<evidence type="ECO:0000313" key="3">
    <source>
        <dbReference type="EMBL" id="WGK68672.1"/>
    </source>
</evidence>
<dbReference type="GO" id="GO:0016787">
    <property type="term" value="F:hydrolase activity"/>
    <property type="evidence" value="ECO:0007669"/>
    <property type="project" value="UniProtKB-KW"/>
</dbReference>
<accession>A0ABY8MFB7</accession>
<keyword evidence="4" id="KW-1185">Reference proteome</keyword>
<evidence type="ECO:0000256" key="2">
    <source>
        <dbReference type="ARBA" id="ARBA00022801"/>
    </source>
</evidence>
<evidence type="ECO:0000256" key="1">
    <source>
        <dbReference type="ARBA" id="ARBA00009275"/>
    </source>
</evidence>
<evidence type="ECO:0000313" key="4">
    <source>
        <dbReference type="Proteomes" id="UP001228690"/>
    </source>
</evidence>
<protein>
    <submittedName>
        <fullName evidence="3">TatD family hydrolase</fullName>
    </submittedName>
</protein>
<dbReference type="PANTHER" id="PTHR46124">
    <property type="entry name" value="D-AMINOACYL-TRNA DEACYLASE"/>
    <property type="match status" value="1"/>
</dbReference>
<dbReference type="PIRSF" id="PIRSF005902">
    <property type="entry name" value="DNase_TatD"/>
    <property type="match status" value="1"/>
</dbReference>
<dbReference type="Gene3D" id="3.20.20.140">
    <property type="entry name" value="Metal-dependent hydrolases"/>
    <property type="match status" value="1"/>
</dbReference>
<sequence length="304" mass="34026">MKPITSPNHLYPGLYDSHCHLFLLRKVGLDVRAVLRQWRADGLESLMNIALEPSEEDWNWHLDLLRECRNQPELYPKLLLAVGIHPNDADGSSGSRYVSAAVTGGSGPDGDAPEPGLELLARRAAMEEVQAIGETGLDYYRAEENKELQQKSLEFQIGLARQHRKVLVIHNRDSDEDIRDLLCRSENQLPAGGIMHCFSGNPALIDALLDKGFYFSFAGNVSYKNAENLRHAAGLVPAERLLIETDAPFLAPQPVRGQINHSGFIGHTMDVLARCHGMETETMLAQLRRNWQRLFPCLDLNDLD</sequence>
<dbReference type="EMBL" id="CP123443">
    <property type="protein sequence ID" value="WGK68672.1"/>
    <property type="molecule type" value="Genomic_DNA"/>
</dbReference>
<dbReference type="Pfam" id="PF01026">
    <property type="entry name" value="TatD_DNase"/>
    <property type="match status" value="1"/>
</dbReference>
<dbReference type="Proteomes" id="UP001228690">
    <property type="component" value="Chromosome"/>
</dbReference>
<dbReference type="InterPro" id="IPR001130">
    <property type="entry name" value="TatD-like"/>
</dbReference>
<dbReference type="InterPro" id="IPR032466">
    <property type="entry name" value="Metal_Hydrolase"/>
</dbReference>
<keyword evidence="2 3" id="KW-0378">Hydrolase</keyword>
<gene>
    <name evidence="3" type="ORF">P0082_09305</name>
</gene>
<name>A0ABY8MFB7_9SPIO</name>
<dbReference type="CDD" id="cd01310">
    <property type="entry name" value="TatD_DNAse"/>
    <property type="match status" value="1"/>
</dbReference>
<dbReference type="InterPro" id="IPR018228">
    <property type="entry name" value="DNase_TatD-rel_CS"/>
</dbReference>
<dbReference type="RefSeq" id="WP_326926858.1">
    <property type="nucleotide sequence ID" value="NZ_CP123443.1"/>
</dbReference>
<proteinExistence type="inferred from homology"/>
<comment type="similarity">
    <text evidence="1">Belongs to the metallo-dependent hydrolases superfamily. TatD-type hydrolase family.</text>
</comment>
<reference evidence="3 4" key="1">
    <citation type="submission" date="2023-04" db="EMBL/GenBank/DDBJ databases">
        <title>Spirochaete genome identified in red abalone sample constitutes a novel genus.</title>
        <authorList>
            <person name="Sharma S.P."/>
            <person name="Purcell C.M."/>
            <person name="Hyde J.R."/>
            <person name="Severin A.J."/>
        </authorList>
    </citation>
    <scope>NUCLEOTIDE SEQUENCE [LARGE SCALE GENOMIC DNA]</scope>
    <source>
        <strain evidence="3 4">SP-2023</strain>
    </source>
</reference>
<organism evidence="3 4">
    <name type="scientific">Candidatus Haliotispira prima</name>
    <dbReference type="NCBI Taxonomy" id="3034016"/>
    <lineage>
        <taxon>Bacteria</taxon>
        <taxon>Pseudomonadati</taxon>
        <taxon>Spirochaetota</taxon>
        <taxon>Spirochaetia</taxon>
        <taxon>Spirochaetales</taxon>
        <taxon>Spirochaetaceae</taxon>
        <taxon>Candidatus Haliotispira</taxon>
    </lineage>
</organism>
<dbReference type="SUPFAM" id="SSF51556">
    <property type="entry name" value="Metallo-dependent hydrolases"/>
    <property type="match status" value="1"/>
</dbReference>
<dbReference type="PANTHER" id="PTHR46124:SF2">
    <property type="entry name" value="D-AMINOACYL-TRNA DEACYLASE"/>
    <property type="match status" value="1"/>
</dbReference>